<gene>
    <name evidence="1" type="ORF">AVDCRST_MAG26-3916</name>
</gene>
<evidence type="ECO:0000313" key="1">
    <source>
        <dbReference type="EMBL" id="CAA9288474.1"/>
    </source>
</evidence>
<dbReference type="EMBL" id="CADCTK010000911">
    <property type="protein sequence ID" value="CAA9288474.1"/>
    <property type="molecule type" value="Genomic_DNA"/>
</dbReference>
<dbReference type="AlphaFoldDB" id="A0A6J4JV47"/>
<organism evidence="1">
    <name type="scientific">uncultured Chloroflexia bacterium</name>
    <dbReference type="NCBI Taxonomy" id="1672391"/>
    <lineage>
        <taxon>Bacteria</taxon>
        <taxon>Bacillati</taxon>
        <taxon>Chloroflexota</taxon>
        <taxon>Chloroflexia</taxon>
        <taxon>environmental samples</taxon>
    </lineage>
</organism>
<proteinExistence type="predicted"/>
<name>A0A6J4JV47_9CHLR</name>
<protein>
    <submittedName>
        <fullName evidence="1">Uncharacterized protein</fullName>
    </submittedName>
</protein>
<sequence>MLKAGTAGRRRSLRFGRALSAEEVRDAVERFLKQLDARLQERDPAWVGHCKLLISSGPETAYASITAAGDPARWAGRLSQLETAEITIYVALYGWTDGDVAVAVDGLLASHPVLPEAPPVPR</sequence>
<reference evidence="1" key="1">
    <citation type="submission" date="2020-02" db="EMBL/GenBank/DDBJ databases">
        <authorList>
            <person name="Meier V. D."/>
        </authorList>
    </citation>
    <scope>NUCLEOTIDE SEQUENCE</scope>
    <source>
        <strain evidence="1">AVDCRST_MAG26</strain>
    </source>
</reference>
<accession>A0A6J4JV47</accession>